<sequence>MPRAFQSTTGIIMLFRVLFSGCDRVRVYSMAWAQYNDNFTLYYYDREFNFSQMARNSHDTKNFGIHLYHRARLKEGRRAVGRKACVSEQPILTAQEDILVLVTMATQKCAAQVCVFGVVAVLGVLYLCQRIPTIMSRLSLTADSVSSNSRYLVELSNQPSIKSPNTTSRAKYQDWKYLTLLLPHEDPKDIQLRQEHTFRINPAFRKSTCPVSLQIKMKDTDWTSDIYHPEIHILMNEQLLDRSEYERLLPYLIPYGYKSLPSPFPYDDVARILSLFPAAESIFEFHGQRRPTCLRCAVVGNGGILKGSSRGMEIDDHHMVFRVNNALRRGHETDVGNRTTHYFFFDRSLRDLEKRDVPRDKGIKYVFVPCERDDYLYIKRVVRGLEPKLHARAADVRILHPDFIRYVQRIWMGLPQISPYFRPSTGSLMLFTALHAGCDSVQVYGMGYQPKYSLYYFDNEYRAHNISTSVHDLSKEISLVKLLHEAEIIDWYQRLT</sequence>
<protein>
    <recommendedName>
        <fullName evidence="14">alpha-N-acetylgalactosaminide alpha-2,6-sialyltransferase</fullName>
        <ecNumber evidence="14">2.4.3.3</ecNumber>
    </recommendedName>
</protein>
<comment type="similarity">
    <text evidence="3">Belongs to the glycosyltransferase 29 family.</text>
</comment>
<evidence type="ECO:0000256" key="5">
    <source>
        <dbReference type="ARBA" id="ARBA00022679"/>
    </source>
</evidence>
<evidence type="ECO:0000256" key="13">
    <source>
        <dbReference type="ARBA" id="ARBA00036348"/>
    </source>
</evidence>
<evidence type="ECO:0000256" key="6">
    <source>
        <dbReference type="ARBA" id="ARBA00022692"/>
    </source>
</evidence>
<evidence type="ECO:0000256" key="12">
    <source>
        <dbReference type="ARBA" id="ARBA00023180"/>
    </source>
</evidence>
<dbReference type="InterPro" id="IPR001675">
    <property type="entry name" value="Glyco_trans_29"/>
</dbReference>
<reference evidence="19 20" key="1">
    <citation type="submission" date="2025-04" db="UniProtKB">
        <authorList>
            <consortium name="RefSeq"/>
        </authorList>
    </citation>
    <scope>IDENTIFICATION</scope>
</reference>
<dbReference type="GO" id="GO:0001665">
    <property type="term" value="F:alpha-N-acetylgalactosaminide alpha-2,6-sialyltransferase activity"/>
    <property type="evidence" value="ECO:0007669"/>
    <property type="project" value="UniProtKB-EC"/>
</dbReference>
<evidence type="ECO:0000313" key="18">
    <source>
        <dbReference type="Proteomes" id="UP000694845"/>
    </source>
</evidence>
<organism evidence="18 20">
    <name type="scientific">Acanthaster planci</name>
    <name type="common">Crown-of-thorns starfish</name>
    <dbReference type="NCBI Taxonomy" id="133434"/>
    <lineage>
        <taxon>Eukaryota</taxon>
        <taxon>Metazoa</taxon>
        <taxon>Echinodermata</taxon>
        <taxon>Eleutherozoa</taxon>
        <taxon>Asterozoa</taxon>
        <taxon>Asteroidea</taxon>
        <taxon>Valvatacea</taxon>
        <taxon>Valvatida</taxon>
        <taxon>Acanthasteridae</taxon>
        <taxon>Acanthaster</taxon>
    </lineage>
</organism>
<comment type="subcellular location">
    <subcellularLocation>
        <location evidence="1">Golgi apparatus membrane</location>
        <topology evidence="1">Single-pass type II membrane protein</topology>
    </subcellularLocation>
</comment>
<evidence type="ECO:0000256" key="11">
    <source>
        <dbReference type="ARBA" id="ARBA00023157"/>
    </source>
</evidence>
<proteinExistence type="inferred from homology"/>
<evidence type="ECO:0000256" key="10">
    <source>
        <dbReference type="ARBA" id="ARBA00023136"/>
    </source>
</evidence>
<keyword evidence="5" id="KW-0808">Transferase</keyword>
<dbReference type="Pfam" id="PF00777">
    <property type="entry name" value="Glyco_transf_29"/>
    <property type="match status" value="1"/>
</dbReference>
<dbReference type="EC" id="2.4.3.3" evidence="14"/>
<keyword evidence="8" id="KW-1133">Transmembrane helix</keyword>
<keyword evidence="6" id="KW-0812">Transmembrane</keyword>
<comment type="catalytic activity">
    <reaction evidence="16">
        <text>a 3-O-[N-acetyl-alpha-D-galactosaminyl]-L-threonyl-[protein] + CMP-N-acetyl-beta-neuraminate = a 3-O-[N-acetyl-alpha-neuraminosyl-(2-&gt;6)-N-acetyl-alpha-D-galactosaminyl]-L-threonyl-[protein] + CMP + H(+)</text>
        <dbReference type="Rhea" id="RHEA:81643"/>
        <dbReference type="Rhea" id="RHEA-COMP:11689"/>
        <dbReference type="Rhea" id="RHEA-COMP:19720"/>
        <dbReference type="ChEBI" id="CHEBI:15378"/>
        <dbReference type="ChEBI" id="CHEBI:57812"/>
        <dbReference type="ChEBI" id="CHEBI:60377"/>
        <dbReference type="ChEBI" id="CHEBI:87075"/>
        <dbReference type="ChEBI" id="CHEBI:231970"/>
    </reaction>
    <physiologicalReaction direction="left-to-right" evidence="16">
        <dbReference type="Rhea" id="RHEA:81644"/>
    </physiologicalReaction>
</comment>
<keyword evidence="10" id="KW-0472">Membrane</keyword>
<comment type="catalytic activity">
    <reaction evidence="13">
        <text>a beta-D-galactosyl-(1-&gt;3)-N-acetyl-alpha-D-galactosaminyl derivative + CMP-N-acetyl-beta-neuraminate = a beta-D-galactosyl-(1-&gt;3)-[N-acetyl-alpha-neuraminyl-(2-&gt;6)]-N-acetyl-alpha-D-galactosaminyl derivative + CMP + H(+)</text>
        <dbReference type="Rhea" id="RHEA:11136"/>
        <dbReference type="ChEBI" id="CHEBI:15378"/>
        <dbReference type="ChEBI" id="CHEBI:57812"/>
        <dbReference type="ChEBI" id="CHEBI:60377"/>
        <dbReference type="ChEBI" id="CHEBI:133470"/>
        <dbReference type="ChEBI" id="CHEBI:140764"/>
        <dbReference type="EC" id="2.4.3.3"/>
    </reaction>
    <physiologicalReaction direction="left-to-right" evidence="13">
        <dbReference type="Rhea" id="RHEA:11137"/>
    </physiologicalReaction>
</comment>
<evidence type="ECO:0000256" key="9">
    <source>
        <dbReference type="ARBA" id="ARBA00023034"/>
    </source>
</evidence>
<gene>
    <name evidence="19 20" type="primary">LOC110989215</name>
</gene>
<evidence type="ECO:0000256" key="3">
    <source>
        <dbReference type="ARBA" id="ARBA00006003"/>
    </source>
</evidence>
<dbReference type="InterPro" id="IPR038578">
    <property type="entry name" value="GT29-like_sf"/>
</dbReference>
<name>A0A8B7ZU73_ACAPL</name>
<evidence type="ECO:0000313" key="20">
    <source>
        <dbReference type="RefSeq" id="XP_022109113.1"/>
    </source>
</evidence>
<evidence type="ECO:0000256" key="15">
    <source>
        <dbReference type="ARBA" id="ARBA00050664"/>
    </source>
</evidence>
<keyword evidence="11" id="KW-1015">Disulfide bond</keyword>
<dbReference type="RefSeq" id="XP_022109113.1">
    <property type="nucleotide sequence ID" value="XM_022253421.1"/>
</dbReference>
<keyword evidence="18" id="KW-1185">Reference proteome</keyword>
<keyword evidence="17" id="KW-0732">Signal</keyword>
<dbReference type="RefSeq" id="XP_022109112.1">
    <property type="nucleotide sequence ID" value="XM_022253420.1"/>
</dbReference>
<evidence type="ECO:0000256" key="17">
    <source>
        <dbReference type="SAM" id="SignalP"/>
    </source>
</evidence>
<dbReference type="FunFam" id="3.90.1480.20:FF:000015">
    <property type="entry name" value="Lactosylceramide alpha-2,3-sialyltransferase"/>
    <property type="match status" value="1"/>
</dbReference>
<accession>A0A8B7ZU73</accession>
<dbReference type="OrthoDB" id="10264956at2759"/>
<dbReference type="GO" id="GO:0000139">
    <property type="term" value="C:Golgi membrane"/>
    <property type="evidence" value="ECO:0007669"/>
    <property type="project" value="UniProtKB-SubCell"/>
</dbReference>
<dbReference type="PANTHER" id="PTHR45941:SF6">
    <property type="entry name" value="ALPHA-N-ACETYLGALACTOSAMINIDE ALPHA-2,6-SIALYLTRANSFERASE 2-LIKE"/>
    <property type="match status" value="1"/>
</dbReference>
<feature type="chain" id="PRO_5044665753" description="alpha-N-acetylgalactosaminide alpha-2,6-sialyltransferase" evidence="17">
    <location>
        <begin position="25"/>
        <end position="496"/>
    </location>
</feature>
<evidence type="ECO:0000256" key="4">
    <source>
        <dbReference type="ARBA" id="ARBA00022676"/>
    </source>
</evidence>
<comment type="catalytic activity">
    <reaction evidence="15">
        <text>a 3-O-[N-acetyl-alpha-neuraminyl-(2-&gt;3)-beta-D-galactosyl-(1-&gt;3)-N-acetyl-alpha-D-galactosaminyl]-L-threonyl-[protein] + CMP-N-acetyl-beta-neuraminate = a 3-O-{alpha-Neu5Ac-(2-&gt;3)-beta-D-Gal-(1-&gt;3)-[alpha-Neu5Ac-(2-&gt;6)]-alpha-D-GalNAc}-L-threonyl-[protein] + CMP + H(+)</text>
        <dbReference type="Rhea" id="RHEA:81659"/>
        <dbReference type="Rhea" id="RHEA-COMP:14417"/>
        <dbReference type="Rhea" id="RHEA-COMP:16763"/>
        <dbReference type="ChEBI" id="CHEBI:15378"/>
        <dbReference type="ChEBI" id="CHEBI:57812"/>
        <dbReference type="ChEBI" id="CHEBI:60377"/>
        <dbReference type="ChEBI" id="CHEBI:139598"/>
        <dbReference type="ChEBI" id="CHEBI:156398"/>
    </reaction>
    <physiologicalReaction direction="left-to-right" evidence="15">
        <dbReference type="Rhea" id="RHEA:81660"/>
    </physiologicalReaction>
</comment>
<evidence type="ECO:0000256" key="14">
    <source>
        <dbReference type="ARBA" id="ARBA00039109"/>
    </source>
</evidence>
<evidence type="ECO:0000313" key="19">
    <source>
        <dbReference type="RefSeq" id="XP_022109112.1"/>
    </source>
</evidence>
<dbReference type="Proteomes" id="UP000694845">
    <property type="component" value="Unplaced"/>
</dbReference>
<dbReference type="Gene3D" id="3.90.1480.20">
    <property type="entry name" value="Glycosyl transferase family 29"/>
    <property type="match status" value="1"/>
</dbReference>
<dbReference type="AlphaFoldDB" id="A0A8B7ZU73"/>
<comment type="pathway">
    <text evidence="2">Protein modification; protein glycosylation.</text>
</comment>
<dbReference type="GeneID" id="110989215"/>
<keyword evidence="4" id="KW-0328">Glycosyltransferase</keyword>
<evidence type="ECO:0000256" key="1">
    <source>
        <dbReference type="ARBA" id="ARBA00004323"/>
    </source>
</evidence>
<evidence type="ECO:0000256" key="16">
    <source>
        <dbReference type="ARBA" id="ARBA00052285"/>
    </source>
</evidence>
<dbReference type="KEGG" id="aplc:110989215"/>
<evidence type="ECO:0000256" key="7">
    <source>
        <dbReference type="ARBA" id="ARBA00022968"/>
    </source>
</evidence>
<evidence type="ECO:0000256" key="8">
    <source>
        <dbReference type="ARBA" id="ARBA00022989"/>
    </source>
</evidence>
<keyword evidence="7" id="KW-0735">Signal-anchor</keyword>
<keyword evidence="12" id="KW-0325">Glycoprotein</keyword>
<feature type="signal peptide" evidence="17">
    <location>
        <begin position="1"/>
        <end position="24"/>
    </location>
</feature>
<dbReference type="PANTHER" id="PTHR45941">
    <property type="entry name" value="ALPHA-N-ACETYLGALACTOSAMINIDE ALPHA-2,6-SIALYLTRANSFERASE 2-LIKE-RELATED"/>
    <property type="match status" value="1"/>
</dbReference>
<evidence type="ECO:0000256" key="2">
    <source>
        <dbReference type="ARBA" id="ARBA00004922"/>
    </source>
</evidence>
<keyword evidence="9" id="KW-0333">Golgi apparatus</keyword>